<accession>A0A6C0DDD9</accession>
<proteinExistence type="predicted"/>
<protein>
    <submittedName>
        <fullName evidence="1">Uncharacterized protein</fullName>
    </submittedName>
</protein>
<dbReference type="AlphaFoldDB" id="A0A6C0DDD9"/>
<sequence>MIQSEAIKHLLTGFDDTAPIEQELLRYVKHLETDYAPKMEIAAFIFALRCFFAWHRVDGFERNTTAHKLIRDTWFQQNEQTYTAWLAMNQDDTEPLMWAKWTFQAKNSIFDEWLKQNTIKP</sequence>
<organism evidence="1">
    <name type="scientific">viral metagenome</name>
    <dbReference type="NCBI Taxonomy" id="1070528"/>
    <lineage>
        <taxon>unclassified sequences</taxon>
        <taxon>metagenomes</taxon>
        <taxon>organismal metagenomes</taxon>
    </lineage>
</organism>
<reference evidence="1" key="1">
    <citation type="journal article" date="2020" name="Nature">
        <title>Giant virus diversity and host interactions through global metagenomics.</title>
        <authorList>
            <person name="Schulz F."/>
            <person name="Roux S."/>
            <person name="Paez-Espino D."/>
            <person name="Jungbluth S."/>
            <person name="Walsh D.A."/>
            <person name="Denef V.J."/>
            <person name="McMahon K.D."/>
            <person name="Konstantinidis K.T."/>
            <person name="Eloe-Fadrosh E.A."/>
            <person name="Kyrpides N.C."/>
            <person name="Woyke T."/>
        </authorList>
    </citation>
    <scope>NUCLEOTIDE SEQUENCE</scope>
    <source>
        <strain evidence="1">GVMAG-M-3300023174-137</strain>
    </source>
</reference>
<evidence type="ECO:0000313" key="1">
    <source>
        <dbReference type="EMBL" id="QHT14421.1"/>
    </source>
</evidence>
<dbReference type="EMBL" id="MN739582">
    <property type="protein sequence ID" value="QHT14421.1"/>
    <property type="molecule type" value="Genomic_DNA"/>
</dbReference>
<name>A0A6C0DDD9_9ZZZZ</name>